<proteinExistence type="predicted"/>
<accession>A0A9W6XIN7</accession>
<evidence type="ECO:0000313" key="1">
    <source>
        <dbReference type="EMBL" id="GMF39524.1"/>
    </source>
</evidence>
<protein>
    <submittedName>
        <fullName evidence="1">Unnamed protein product</fullName>
    </submittedName>
</protein>
<keyword evidence="2" id="KW-1185">Reference proteome</keyword>
<dbReference type="Proteomes" id="UP001165121">
    <property type="component" value="Unassembled WGS sequence"/>
</dbReference>
<dbReference type="AlphaFoldDB" id="A0A9W6XIN7"/>
<gene>
    <name evidence="1" type="ORF">Pfra01_001177000</name>
</gene>
<reference evidence="1" key="1">
    <citation type="submission" date="2023-04" db="EMBL/GenBank/DDBJ databases">
        <title>Phytophthora fragariaefolia NBRC 109709.</title>
        <authorList>
            <person name="Ichikawa N."/>
            <person name="Sato H."/>
            <person name="Tonouchi N."/>
        </authorList>
    </citation>
    <scope>NUCLEOTIDE SEQUENCE</scope>
    <source>
        <strain evidence="1">NBRC 109709</strain>
    </source>
</reference>
<name>A0A9W6XIN7_9STRA</name>
<comment type="caution">
    <text evidence="1">The sequence shown here is derived from an EMBL/GenBank/DDBJ whole genome shotgun (WGS) entry which is preliminary data.</text>
</comment>
<dbReference type="EMBL" id="BSXT01001174">
    <property type="protein sequence ID" value="GMF39524.1"/>
    <property type="molecule type" value="Genomic_DNA"/>
</dbReference>
<evidence type="ECO:0000313" key="2">
    <source>
        <dbReference type="Proteomes" id="UP001165121"/>
    </source>
</evidence>
<sequence>MDSSIASAFSDDELLQEALAVLDGVDIEDLDVLTTLVAEEPADTSDHSDSMLKVIVNANPSSTLKGPGAEIQRPYQTHGNLRGNNVFHTLSRKMTATGRGQGRIRLREQIIQLRSVVRQMETHLETLKSPTSPRFNTHAVKNEVGIIGAKSDEPNGADEQTAAWRAIAMQQFYDRRKAEQQNALLRENLTTQIRLAKQLKALLHPVSCFLSTSSYHFLLDRTHFDVSRREKLAGRRPALNNPIKCH</sequence>
<organism evidence="1 2">
    <name type="scientific">Phytophthora fragariaefolia</name>
    <dbReference type="NCBI Taxonomy" id="1490495"/>
    <lineage>
        <taxon>Eukaryota</taxon>
        <taxon>Sar</taxon>
        <taxon>Stramenopiles</taxon>
        <taxon>Oomycota</taxon>
        <taxon>Peronosporomycetes</taxon>
        <taxon>Peronosporales</taxon>
        <taxon>Peronosporaceae</taxon>
        <taxon>Phytophthora</taxon>
    </lineage>
</organism>
<dbReference type="OrthoDB" id="128719at2759"/>